<evidence type="ECO:0000256" key="3">
    <source>
        <dbReference type="ARBA" id="ARBA00022840"/>
    </source>
</evidence>
<dbReference type="Gene3D" id="3.40.50.300">
    <property type="entry name" value="P-loop containing nucleotide triphosphate hydrolases"/>
    <property type="match status" value="1"/>
</dbReference>
<dbReference type="AlphaFoldDB" id="A0A1X7J1F0"/>
<evidence type="ECO:0000259" key="4">
    <source>
        <dbReference type="PROSITE" id="PS00662"/>
    </source>
</evidence>
<dbReference type="Pfam" id="PF00437">
    <property type="entry name" value="T2SSE"/>
    <property type="match status" value="1"/>
</dbReference>
<evidence type="ECO:0000256" key="2">
    <source>
        <dbReference type="ARBA" id="ARBA00022741"/>
    </source>
</evidence>
<dbReference type="FunFam" id="3.40.50.300:FF:000398">
    <property type="entry name" value="Type IV pilus assembly ATPase PilB"/>
    <property type="match status" value="1"/>
</dbReference>
<dbReference type="GO" id="GO:0005524">
    <property type="term" value="F:ATP binding"/>
    <property type="evidence" value="ECO:0007669"/>
    <property type="project" value="UniProtKB-KW"/>
</dbReference>
<name>A0A1X7J1F0_9BACT</name>
<comment type="similarity">
    <text evidence="1">Belongs to the GSP E family.</text>
</comment>
<dbReference type="CDD" id="cd01129">
    <property type="entry name" value="PulE-GspE-like"/>
    <property type="match status" value="1"/>
</dbReference>
<keyword evidence="2" id="KW-0547">Nucleotide-binding</keyword>
<dbReference type="PANTHER" id="PTHR30258">
    <property type="entry name" value="TYPE II SECRETION SYSTEM PROTEIN GSPE-RELATED"/>
    <property type="match status" value="1"/>
</dbReference>
<dbReference type="SUPFAM" id="SSF52540">
    <property type="entry name" value="P-loop containing nucleoside triphosphate hydrolases"/>
    <property type="match status" value="1"/>
</dbReference>
<accession>A0A1X7J1F0</accession>
<gene>
    <name evidence="5" type="ORF">SAMN06275492_10744</name>
</gene>
<dbReference type="InterPro" id="IPR001482">
    <property type="entry name" value="T2SS/T4SS_dom"/>
</dbReference>
<dbReference type="SMART" id="SM00382">
    <property type="entry name" value="AAA"/>
    <property type="match status" value="1"/>
</dbReference>
<dbReference type="GO" id="GO:0016887">
    <property type="term" value="F:ATP hydrolysis activity"/>
    <property type="evidence" value="ECO:0007669"/>
    <property type="project" value="TreeGrafter"/>
</dbReference>
<keyword evidence="3" id="KW-0067">ATP-binding</keyword>
<dbReference type="OrthoDB" id="9808272at2"/>
<dbReference type="InterPro" id="IPR003593">
    <property type="entry name" value="AAA+_ATPase"/>
</dbReference>
<dbReference type="Proteomes" id="UP000193355">
    <property type="component" value="Unassembled WGS sequence"/>
</dbReference>
<dbReference type="RefSeq" id="WP_085544107.1">
    <property type="nucleotide sequence ID" value="NZ_FXBB01000007.1"/>
</dbReference>
<dbReference type="InterPro" id="IPR027417">
    <property type="entry name" value="P-loop_NTPase"/>
</dbReference>
<dbReference type="Gene3D" id="3.30.450.90">
    <property type="match status" value="1"/>
</dbReference>
<sequence length="493" mass="53616">MSEPLPHASVISDLLPSSVSLDSLRADGILPIRKEDDLLLVAVPSLDRYDRAQALGYSLGLVVDVEIYDPSDIADRINELYEIRSGVADDAVHDMEGIDDVDALAREDVLSDSVDVPVIRLVNGLFADAMKQRATDIHVEPYEDSVIVRFRIDGVLRDRLKLPRSHQAPLTSRIKVMARMDIAEHMAPQDGRIGITVGGRAVDVRVNSVPTQHGERMALRLLDKGGGALTLKDLGMDQRELEIMNRIIASPYGMILFTGPTGSGKSTSLYAILQELAKPSVNVITVEDPVEYDLPGVAQIQVNEKAGMSFASALRSILRQDPDIVMIGEMRDFDTAHIGVQASLTGHLVLSTLHTNDSISAVSRLADMGVEPYLLAGSLVGVVAQRLVRRLCPHCRRTVEIPSLLARQGVTEAWGPVGCPKCSGTGYRGRVGIYEQLFVDDDLREAIARNAPASEMRALAEPQGFRTLWSIGLSLVEQGLTSPEELIRVAGEA</sequence>
<dbReference type="PANTHER" id="PTHR30258:SF2">
    <property type="entry name" value="COMG OPERON PROTEIN 1"/>
    <property type="match status" value="1"/>
</dbReference>
<organism evidence="5 6">
    <name type="scientific">Dethiosulfovibrio salsuginis</name>
    <dbReference type="NCBI Taxonomy" id="561720"/>
    <lineage>
        <taxon>Bacteria</taxon>
        <taxon>Thermotogati</taxon>
        <taxon>Synergistota</taxon>
        <taxon>Synergistia</taxon>
        <taxon>Synergistales</taxon>
        <taxon>Dethiosulfovibrionaceae</taxon>
        <taxon>Dethiosulfovibrio</taxon>
    </lineage>
</organism>
<evidence type="ECO:0000256" key="1">
    <source>
        <dbReference type="ARBA" id="ARBA00006611"/>
    </source>
</evidence>
<reference evidence="6" key="1">
    <citation type="submission" date="2017-04" db="EMBL/GenBank/DDBJ databases">
        <authorList>
            <person name="Varghese N."/>
            <person name="Submissions S."/>
        </authorList>
    </citation>
    <scope>NUCLEOTIDE SEQUENCE [LARGE SCALE GENOMIC DNA]</scope>
    <source>
        <strain evidence="6">USBA 82</strain>
    </source>
</reference>
<feature type="domain" description="Bacterial type II secretion system protein E" evidence="4">
    <location>
        <begin position="318"/>
        <end position="332"/>
    </location>
</feature>
<evidence type="ECO:0000313" key="6">
    <source>
        <dbReference type="Proteomes" id="UP000193355"/>
    </source>
</evidence>
<evidence type="ECO:0000313" key="5">
    <source>
        <dbReference type="EMBL" id="SMG21328.1"/>
    </source>
</evidence>
<dbReference type="PROSITE" id="PS00662">
    <property type="entry name" value="T2SP_E"/>
    <property type="match status" value="1"/>
</dbReference>
<dbReference type="GO" id="GO:0005886">
    <property type="term" value="C:plasma membrane"/>
    <property type="evidence" value="ECO:0007669"/>
    <property type="project" value="TreeGrafter"/>
</dbReference>
<dbReference type="EMBL" id="FXBB01000007">
    <property type="protein sequence ID" value="SMG21328.1"/>
    <property type="molecule type" value="Genomic_DNA"/>
</dbReference>
<protein>
    <submittedName>
        <fullName evidence="5">Type II secretion system protein E (GspE)</fullName>
    </submittedName>
</protein>
<dbReference type="STRING" id="561720.SAMN06275492_10744"/>
<keyword evidence="6" id="KW-1185">Reference proteome</keyword>
<proteinExistence type="inferred from homology"/>